<feature type="transmembrane region" description="Helical" evidence="4">
    <location>
        <begin position="307"/>
        <end position="328"/>
    </location>
</feature>
<dbReference type="InterPro" id="IPR029044">
    <property type="entry name" value="Nucleotide-diphossugar_trans"/>
</dbReference>
<comment type="similarity">
    <text evidence="1">Belongs to the glycosyltransferase 2 family.</text>
</comment>
<dbReference type="Pfam" id="PF00535">
    <property type="entry name" value="Glycos_transf_2"/>
    <property type="match status" value="1"/>
</dbReference>
<evidence type="ECO:0000259" key="5">
    <source>
        <dbReference type="Pfam" id="PF00535"/>
    </source>
</evidence>
<evidence type="ECO:0000313" key="7">
    <source>
        <dbReference type="Proteomes" id="UP000543224"/>
    </source>
</evidence>
<gene>
    <name evidence="6" type="ORF">HKBW3S25_00645</name>
</gene>
<evidence type="ECO:0000256" key="3">
    <source>
        <dbReference type="ARBA" id="ARBA00022679"/>
    </source>
</evidence>
<keyword evidence="4" id="KW-1133">Transmembrane helix</keyword>
<dbReference type="PANTHER" id="PTHR43630">
    <property type="entry name" value="POLY-BETA-1,6-N-ACETYL-D-GLUCOSAMINE SYNTHASE"/>
    <property type="match status" value="1"/>
</dbReference>
<keyword evidence="4" id="KW-0472">Membrane</keyword>
<sequence length="341" mass="39712">MENKLPSLSVIIVTFNSENTLDDCLSRIESQNYPKNLIEILVVDGGSSDNTIEISQKYNTKVIDGGFSENQEARRAVGLFSANHDILVYIDSDNFLPDSNWLLRMVEPFLDDEKVIATQTLRYTYLREDKMLNRYFALFGVADPIPYYFGKQDRISWIEDEWNLPGTMMDENENYYTIEFDPDKFLTLGCNGFLIKRKILLRAKCSPESFFHTDVLHDLALMGFNRYGIVKNSIVHATGNTFIRSLRKRFVYMTQHSLNMESDRRFKIYEPRSFSDNLKLVRYIIFTLTFVKPLYDSVRGFLRIRDLAWFIHLPMCWGVLIAYTLAVLNNGIKSLILKGKK</sequence>
<evidence type="ECO:0000313" key="6">
    <source>
        <dbReference type="EMBL" id="GFP25187.1"/>
    </source>
</evidence>
<keyword evidence="2" id="KW-0328">Glycosyltransferase</keyword>
<name>A0A6V8NYA5_9ACTN</name>
<dbReference type="EMBL" id="BLRX01000050">
    <property type="protein sequence ID" value="GFP25187.1"/>
    <property type="molecule type" value="Genomic_DNA"/>
</dbReference>
<dbReference type="SUPFAM" id="SSF53448">
    <property type="entry name" value="Nucleotide-diphospho-sugar transferases"/>
    <property type="match status" value="1"/>
</dbReference>
<protein>
    <recommendedName>
        <fullName evidence="5">Glycosyltransferase 2-like domain-containing protein</fullName>
    </recommendedName>
</protein>
<dbReference type="Proteomes" id="UP000543224">
    <property type="component" value="Unassembled WGS sequence"/>
</dbReference>
<dbReference type="Gene3D" id="3.90.550.10">
    <property type="entry name" value="Spore Coat Polysaccharide Biosynthesis Protein SpsA, Chain A"/>
    <property type="match status" value="1"/>
</dbReference>
<accession>A0A6V8NYA5</accession>
<dbReference type="CDD" id="cd00761">
    <property type="entry name" value="Glyco_tranf_GTA_type"/>
    <property type="match status" value="1"/>
</dbReference>
<comment type="caution">
    <text evidence="6">The sequence shown here is derived from an EMBL/GenBank/DDBJ whole genome shotgun (WGS) entry which is preliminary data.</text>
</comment>
<keyword evidence="3" id="KW-0808">Transferase</keyword>
<reference evidence="6 7" key="1">
    <citation type="journal article" date="2020" name="Front. Microbiol.">
        <title>Single-cell genomics of novel Actinobacteria with the Wood-Ljungdahl pathway discovered in a serpentinizing system.</title>
        <authorList>
            <person name="Merino N."/>
            <person name="Kawai M."/>
            <person name="Boyd E.S."/>
            <person name="Colman D.R."/>
            <person name="McGlynn S.E."/>
            <person name="Nealson K.H."/>
            <person name="Kurokawa K."/>
            <person name="Hongoh Y."/>
        </authorList>
    </citation>
    <scope>NUCLEOTIDE SEQUENCE [LARGE SCALE GENOMIC DNA]</scope>
    <source>
        <strain evidence="6 7">S25</strain>
    </source>
</reference>
<proteinExistence type="inferred from homology"/>
<dbReference type="PANTHER" id="PTHR43630:SF1">
    <property type="entry name" value="POLY-BETA-1,6-N-ACETYL-D-GLUCOSAMINE SYNTHASE"/>
    <property type="match status" value="1"/>
</dbReference>
<evidence type="ECO:0000256" key="1">
    <source>
        <dbReference type="ARBA" id="ARBA00006739"/>
    </source>
</evidence>
<evidence type="ECO:0000256" key="4">
    <source>
        <dbReference type="SAM" id="Phobius"/>
    </source>
</evidence>
<feature type="domain" description="Glycosyltransferase 2-like" evidence="5">
    <location>
        <begin position="9"/>
        <end position="142"/>
    </location>
</feature>
<dbReference type="GO" id="GO:0016757">
    <property type="term" value="F:glycosyltransferase activity"/>
    <property type="evidence" value="ECO:0007669"/>
    <property type="project" value="UniProtKB-KW"/>
</dbReference>
<evidence type="ECO:0000256" key="2">
    <source>
        <dbReference type="ARBA" id="ARBA00022676"/>
    </source>
</evidence>
<keyword evidence="4" id="KW-0812">Transmembrane</keyword>
<dbReference type="AlphaFoldDB" id="A0A6V8NYA5"/>
<dbReference type="InterPro" id="IPR001173">
    <property type="entry name" value="Glyco_trans_2-like"/>
</dbReference>
<organism evidence="6 7">
    <name type="scientific">Candidatus Hakubella thermalkaliphila</name>
    <dbReference type="NCBI Taxonomy" id="2754717"/>
    <lineage>
        <taxon>Bacteria</taxon>
        <taxon>Bacillati</taxon>
        <taxon>Actinomycetota</taxon>
        <taxon>Actinomycetota incertae sedis</taxon>
        <taxon>Candidatus Hakubellales</taxon>
        <taxon>Candidatus Hakubellaceae</taxon>
        <taxon>Candidatus Hakubella</taxon>
    </lineage>
</organism>